<dbReference type="PANTHER" id="PTHR42951">
    <property type="entry name" value="METALLO-BETA-LACTAMASE DOMAIN-CONTAINING"/>
    <property type="match status" value="1"/>
</dbReference>
<keyword evidence="16" id="KW-1185">Reference proteome</keyword>
<comment type="subcellular location">
    <subcellularLocation>
        <location evidence="3">Periplasm</location>
    </subcellularLocation>
</comment>
<dbReference type="RefSeq" id="WP_076931696.1">
    <property type="nucleotide sequence ID" value="NZ_DAMBAO010000001.1"/>
</dbReference>
<dbReference type="PROSITE" id="PS00744">
    <property type="entry name" value="BETA_LACTAMASE_B_2"/>
    <property type="match status" value="1"/>
</dbReference>
<comment type="cofactor">
    <cofactor evidence="2">
        <name>Zn(2+)</name>
        <dbReference type="ChEBI" id="CHEBI:29105"/>
    </cofactor>
</comment>
<evidence type="ECO:0000256" key="11">
    <source>
        <dbReference type="ARBA" id="ARBA00022833"/>
    </source>
</evidence>
<evidence type="ECO:0000256" key="9">
    <source>
        <dbReference type="ARBA" id="ARBA00022764"/>
    </source>
</evidence>
<dbReference type="CDD" id="cd16302">
    <property type="entry name" value="CcrA-like_MBL-B1"/>
    <property type="match status" value="1"/>
</dbReference>
<keyword evidence="9" id="KW-0574">Periplasm</keyword>
<dbReference type="InterPro" id="IPR050855">
    <property type="entry name" value="NDM-1-like"/>
</dbReference>
<evidence type="ECO:0000256" key="2">
    <source>
        <dbReference type="ARBA" id="ARBA00001947"/>
    </source>
</evidence>
<evidence type="ECO:0000313" key="16">
    <source>
        <dbReference type="Proteomes" id="UP000187464"/>
    </source>
</evidence>
<dbReference type="GO" id="GO:0008800">
    <property type="term" value="F:beta-lactamase activity"/>
    <property type="evidence" value="ECO:0007669"/>
    <property type="project" value="UniProtKB-EC"/>
</dbReference>
<evidence type="ECO:0000256" key="4">
    <source>
        <dbReference type="ARBA" id="ARBA00005250"/>
    </source>
</evidence>
<dbReference type="STRING" id="1642647.PSM36_3182"/>
<dbReference type="GO" id="GO:0042597">
    <property type="term" value="C:periplasmic space"/>
    <property type="evidence" value="ECO:0007669"/>
    <property type="project" value="UniProtKB-SubCell"/>
</dbReference>
<evidence type="ECO:0000256" key="10">
    <source>
        <dbReference type="ARBA" id="ARBA00022801"/>
    </source>
</evidence>
<dbReference type="Pfam" id="PF00753">
    <property type="entry name" value="Lactamase_B"/>
    <property type="match status" value="1"/>
</dbReference>
<dbReference type="Gene3D" id="3.60.15.10">
    <property type="entry name" value="Ribonuclease Z/Hydroxyacylglutathione hydrolase-like"/>
    <property type="match status" value="1"/>
</dbReference>
<evidence type="ECO:0000256" key="8">
    <source>
        <dbReference type="ARBA" id="ARBA00022729"/>
    </source>
</evidence>
<dbReference type="InterPro" id="IPR036866">
    <property type="entry name" value="RibonucZ/Hydroxyglut_hydro"/>
</dbReference>
<feature type="transmembrane region" description="Helical" evidence="13">
    <location>
        <begin position="6"/>
        <end position="24"/>
    </location>
</feature>
<evidence type="ECO:0000256" key="6">
    <source>
        <dbReference type="ARBA" id="ARBA00012865"/>
    </source>
</evidence>
<dbReference type="PROSITE" id="PS51257">
    <property type="entry name" value="PROKAR_LIPOPROTEIN"/>
    <property type="match status" value="1"/>
</dbReference>
<sequence>MKDATQTIGGIISLFILSTILLGCKEAASKKEVYQSEKLLITQISAHVYEHISYLETESFGKVPCNGMIVCNKNEAVVFDTPTDNESSSELIDWITSTLKCKIKAIIPTHYHIDNLGGLDKFHSQGIPSYAYQKTIQIAKKDGLPVPQQGFDPFLELEVGGERVYVDFLGEGHTCDNVIGYFPLEDIMFGGCLIKEVGAGKGNLAEANPDEWPETVKRVKAKYPGTKIAIPGHGKYGGMELFDYTITLFE</sequence>
<reference evidence="15 16" key="1">
    <citation type="submission" date="2016-08" db="EMBL/GenBank/DDBJ databases">
        <authorList>
            <person name="Seilhamer J.J."/>
        </authorList>
    </citation>
    <scope>NUCLEOTIDE SEQUENCE [LARGE SCALE GENOMIC DNA]</scope>
    <source>
        <strain evidence="15">M3/6</strain>
    </source>
</reference>
<accession>A0A1R3T2N0</accession>
<dbReference type="KEGG" id="psac:PSM36_3182"/>
<dbReference type="GO" id="GO:0017001">
    <property type="term" value="P:antibiotic catabolic process"/>
    <property type="evidence" value="ECO:0007669"/>
    <property type="project" value="InterPro"/>
</dbReference>
<keyword evidence="10" id="KW-0378">Hydrolase</keyword>
<dbReference type="InterPro" id="IPR001279">
    <property type="entry name" value="Metallo-B-lactamas"/>
</dbReference>
<keyword evidence="13" id="KW-0812">Transmembrane</keyword>
<keyword evidence="12" id="KW-0046">Antibiotic resistance</keyword>
<evidence type="ECO:0000256" key="5">
    <source>
        <dbReference type="ARBA" id="ARBA00011245"/>
    </source>
</evidence>
<dbReference type="NCBIfam" id="NF033088">
    <property type="entry name" value="bla_subclass_B1"/>
    <property type="match status" value="1"/>
</dbReference>
<organism evidence="15 16">
    <name type="scientific">Proteiniphilum saccharofermentans</name>
    <dbReference type="NCBI Taxonomy" id="1642647"/>
    <lineage>
        <taxon>Bacteria</taxon>
        <taxon>Pseudomonadati</taxon>
        <taxon>Bacteroidota</taxon>
        <taxon>Bacteroidia</taxon>
        <taxon>Bacteroidales</taxon>
        <taxon>Dysgonomonadaceae</taxon>
        <taxon>Proteiniphilum</taxon>
    </lineage>
</organism>
<keyword evidence="8" id="KW-0732">Signal</keyword>
<gene>
    <name evidence="15" type="ORF">PSM36_3182</name>
</gene>
<evidence type="ECO:0000256" key="13">
    <source>
        <dbReference type="SAM" id="Phobius"/>
    </source>
</evidence>
<comment type="similarity">
    <text evidence="4">Belongs to the metallo-beta-lactamase superfamily. Class-B beta-lactamase family.</text>
</comment>
<dbReference type="EMBL" id="LT605205">
    <property type="protein sequence ID" value="SCD21971.1"/>
    <property type="molecule type" value="Genomic_DNA"/>
</dbReference>
<keyword evidence="7" id="KW-0479">Metal-binding</keyword>
<dbReference type="InterPro" id="IPR058199">
    <property type="entry name" value="BlaB//VIM/IMP-1"/>
</dbReference>
<evidence type="ECO:0000256" key="3">
    <source>
        <dbReference type="ARBA" id="ARBA00004418"/>
    </source>
</evidence>
<dbReference type="Proteomes" id="UP000187464">
    <property type="component" value="Chromosome I"/>
</dbReference>
<dbReference type="GO" id="GO:0008270">
    <property type="term" value="F:zinc ion binding"/>
    <property type="evidence" value="ECO:0007669"/>
    <property type="project" value="InterPro"/>
</dbReference>
<dbReference type="PANTHER" id="PTHR42951:SF4">
    <property type="entry name" value="ACYL-COENZYME A THIOESTERASE MBLAC2"/>
    <property type="match status" value="1"/>
</dbReference>
<keyword evidence="13" id="KW-1133">Transmembrane helix</keyword>
<evidence type="ECO:0000259" key="14">
    <source>
        <dbReference type="SMART" id="SM00849"/>
    </source>
</evidence>
<protein>
    <recommendedName>
        <fullName evidence="6">beta-lactamase</fullName>
        <ecNumber evidence="6">3.5.2.6</ecNumber>
    </recommendedName>
</protein>
<dbReference type="SUPFAM" id="SSF56281">
    <property type="entry name" value="Metallo-hydrolase/oxidoreductase"/>
    <property type="match status" value="1"/>
</dbReference>
<evidence type="ECO:0000256" key="12">
    <source>
        <dbReference type="ARBA" id="ARBA00023251"/>
    </source>
</evidence>
<proteinExistence type="inferred from homology"/>
<dbReference type="AlphaFoldDB" id="A0A1R3T2N0"/>
<evidence type="ECO:0000313" key="15">
    <source>
        <dbReference type="EMBL" id="SCD21971.1"/>
    </source>
</evidence>
<dbReference type="InterPro" id="IPR001018">
    <property type="entry name" value="Beta-lactamase_class-B_CS"/>
</dbReference>
<comment type="subunit">
    <text evidence="5">Monomer.</text>
</comment>
<keyword evidence="11" id="KW-0862">Zinc</keyword>
<comment type="catalytic activity">
    <reaction evidence="1">
        <text>a beta-lactam + H2O = a substituted beta-amino acid</text>
        <dbReference type="Rhea" id="RHEA:20401"/>
        <dbReference type="ChEBI" id="CHEBI:15377"/>
        <dbReference type="ChEBI" id="CHEBI:35627"/>
        <dbReference type="ChEBI" id="CHEBI:140347"/>
        <dbReference type="EC" id="3.5.2.6"/>
    </reaction>
</comment>
<evidence type="ECO:0000256" key="7">
    <source>
        <dbReference type="ARBA" id="ARBA00022723"/>
    </source>
</evidence>
<name>A0A1R3T2N0_9BACT</name>
<keyword evidence="13" id="KW-0472">Membrane</keyword>
<evidence type="ECO:0000256" key="1">
    <source>
        <dbReference type="ARBA" id="ARBA00001526"/>
    </source>
</evidence>
<dbReference type="GO" id="GO:0046677">
    <property type="term" value="P:response to antibiotic"/>
    <property type="evidence" value="ECO:0007669"/>
    <property type="project" value="UniProtKB-KW"/>
</dbReference>
<dbReference type="EC" id="3.5.2.6" evidence="6"/>
<dbReference type="SMART" id="SM00849">
    <property type="entry name" value="Lactamase_B"/>
    <property type="match status" value="1"/>
</dbReference>
<feature type="domain" description="Metallo-beta-lactamase" evidence="14">
    <location>
        <begin position="64"/>
        <end position="233"/>
    </location>
</feature>